<comment type="caution">
    <text evidence="2">The sequence shown here is derived from an EMBL/GenBank/DDBJ whole genome shotgun (WGS) entry which is preliminary data.</text>
</comment>
<dbReference type="InterPro" id="IPR047216">
    <property type="entry name" value="Endonuclease_DUF559_bact"/>
</dbReference>
<dbReference type="EMBL" id="MPPL01000001">
    <property type="protein sequence ID" value="OKS84722.1"/>
    <property type="molecule type" value="Genomic_DNA"/>
</dbReference>
<proteinExistence type="predicted"/>
<dbReference type="AlphaFoldDB" id="A0A1Q5ZSH7"/>
<reference evidence="2 3" key="1">
    <citation type="submission" date="2016-11" db="EMBL/GenBank/DDBJ databases">
        <title>Whole Genome Sequencing of Mucilaginibacter polytrichastri RG4-7(T) isolated from the moss sample.</title>
        <authorList>
            <person name="Li Y."/>
        </authorList>
    </citation>
    <scope>NUCLEOTIDE SEQUENCE [LARGE SCALE GENOMIC DNA]</scope>
    <source>
        <strain evidence="2 3">RG4-7</strain>
    </source>
</reference>
<dbReference type="InterPro" id="IPR011335">
    <property type="entry name" value="Restrct_endonuc-II-like"/>
</dbReference>
<dbReference type="Gene3D" id="3.40.960.10">
    <property type="entry name" value="VSR Endonuclease"/>
    <property type="match status" value="1"/>
</dbReference>
<dbReference type="PANTHER" id="PTHR38590:SF1">
    <property type="entry name" value="BLL0828 PROTEIN"/>
    <property type="match status" value="1"/>
</dbReference>
<dbReference type="STRING" id="1302689.RG47T_0155"/>
<dbReference type="InterPro" id="IPR007569">
    <property type="entry name" value="DUF559"/>
</dbReference>
<evidence type="ECO:0000259" key="1">
    <source>
        <dbReference type="Pfam" id="PF04480"/>
    </source>
</evidence>
<dbReference type="RefSeq" id="WP_074487418.1">
    <property type="nucleotide sequence ID" value="NZ_FPAM01000008.1"/>
</dbReference>
<dbReference type="SUPFAM" id="SSF52980">
    <property type="entry name" value="Restriction endonuclease-like"/>
    <property type="match status" value="1"/>
</dbReference>
<accession>A0A1Q5ZSH7</accession>
<organism evidence="2 3">
    <name type="scientific">Mucilaginibacter polytrichastri</name>
    <dbReference type="NCBI Taxonomy" id="1302689"/>
    <lineage>
        <taxon>Bacteria</taxon>
        <taxon>Pseudomonadati</taxon>
        <taxon>Bacteroidota</taxon>
        <taxon>Sphingobacteriia</taxon>
        <taxon>Sphingobacteriales</taxon>
        <taxon>Sphingobacteriaceae</taxon>
        <taxon>Mucilaginibacter</taxon>
    </lineage>
</organism>
<keyword evidence="3" id="KW-1185">Reference proteome</keyword>
<dbReference type="Proteomes" id="UP000186720">
    <property type="component" value="Unassembled WGS sequence"/>
</dbReference>
<gene>
    <name evidence="2" type="ORF">RG47T_0155</name>
</gene>
<sequence length="140" mass="16600">MAKIIPYNPKLKALARQLRKNMTFGETLLWNELKDDKLLGFDFDRQRCIDNYIVDFYCKELMLAIEIDGNYHENEDKLLKDSDRQQRLEELGVRFIRFSETEVKADTFNVIRTIETLIINLIKENPDIKLPLSFDLSLLE</sequence>
<dbReference type="PANTHER" id="PTHR38590">
    <property type="entry name" value="BLL0828 PROTEIN"/>
    <property type="match status" value="1"/>
</dbReference>
<dbReference type="CDD" id="cd01038">
    <property type="entry name" value="Endonuclease_DUF559"/>
    <property type="match status" value="1"/>
</dbReference>
<dbReference type="Pfam" id="PF04480">
    <property type="entry name" value="DUF559"/>
    <property type="match status" value="1"/>
</dbReference>
<name>A0A1Q5ZSH7_9SPHI</name>
<evidence type="ECO:0000313" key="2">
    <source>
        <dbReference type="EMBL" id="OKS84722.1"/>
    </source>
</evidence>
<feature type="domain" description="DUF559" evidence="1">
    <location>
        <begin position="10"/>
        <end position="116"/>
    </location>
</feature>
<protein>
    <recommendedName>
        <fullName evidence="1">DUF559 domain-containing protein</fullName>
    </recommendedName>
</protein>
<evidence type="ECO:0000313" key="3">
    <source>
        <dbReference type="Proteomes" id="UP000186720"/>
    </source>
</evidence>